<protein>
    <recommendedName>
        <fullName evidence="4 14">Protoporphyrinogen IX oxidase</fullName>
        <shortName evidence="14">PPO</shortName>
        <ecNumber evidence="14 15">1.3.99.-</ecNumber>
    </recommendedName>
</protein>
<feature type="transmembrane region" description="Helical" evidence="14">
    <location>
        <begin position="90"/>
        <end position="108"/>
    </location>
</feature>
<keyword evidence="8 14" id="KW-0479">Metal-binding</keyword>
<keyword evidence="7 14" id="KW-0812">Transmembrane</keyword>
<evidence type="ECO:0000256" key="3">
    <source>
        <dbReference type="ARBA" id="ARBA00006501"/>
    </source>
</evidence>
<evidence type="ECO:0000256" key="9">
    <source>
        <dbReference type="ARBA" id="ARBA00022989"/>
    </source>
</evidence>
<comment type="pathway">
    <text evidence="2 14 15">Porphyrin-containing compound metabolism; protoporphyrin-IX biosynthesis; protoporphyrin-IX from protoporphyrinogen-IX: step 1/1.</text>
</comment>
<dbReference type="Pfam" id="PF03653">
    <property type="entry name" value="UPF0093"/>
    <property type="match status" value="1"/>
</dbReference>
<evidence type="ECO:0000256" key="8">
    <source>
        <dbReference type="ARBA" id="ARBA00022723"/>
    </source>
</evidence>
<dbReference type="GO" id="GO:0005886">
    <property type="term" value="C:plasma membrane"/>
    <property type="evidence" value="ECO:0007669"/>
    <property type="project" value="UniProtKB-SubCell"/>
</dbReference>
<keyword evidence="17" id="KW-1185">Reference proteome</keyword>
<keyword evidence="11 14" id="KW-0408">Iron</keyword>
<dbReference type="Proteomes" id="UP000281128">
    <property type="component" value="Unassembled WGS sequence"/>
</dbReference>
<evidence type="ECO:0000256" key="13">
    <source>
        <dbReference type="ARBA" id="ARBA00048390"/>
    </source>
</evidence>
<comment type="subcellular location">
    <subcellularLocation>
        <location evidence="1 14">Cell membrane</location>
        <topology evidence="1 14">Multi-pass membrane protein</topology>
    </subcellularLocation>
</comment>
<evidence type="ECO:0000256" key="5">
    <source>
        <dbReference type="ARBA" id="ARBA00022475"/>
    </source>
</evidence>
<dbReference type="InterPro" id="IPR005265">
    <property type="entry name" value="HemJ-like"/>
</dbReference>
<name>A0A3A8ARD5_9RHOB</name>
<feature type="binding site" description="axial binding residue" evidence="14">
    <location>
        <position position="16"/>
    </location>
    <ligand>
        <name>heme</name>
        <dbReference type="ChEBI" id="CHEBI:30413"/>
    </ligand>
    <ligandPart>
        <name>Fe</name>
        <dbReference type="ChEBI" id="CHEBI:18248"/>
    </ligandPart>
</feature>
<keyword evidence="5 14" id="KW-1003">Cell membrane</keyword>
<comment type="caution">
    <text evidence="16">The sequence shown here is derived from an EMBL/GenBank/DDBJ whole genome shotgun (WGS) entry which is preliminary data.</text>
</comment>
<dbReference type="UniPathway" id="UPA00251">
    <property type="reaction ID" value="UER00324"/>
</dbReference>
<evidence type="ECO:0000256" key="10">
    <source>
        <dbReference type="ARBA" id="ARBA00023002"/>
    </source>
</evidence>
<evidence type="ECO:0000256" key="6">
    <source>
        <dbReference type="ARBA" id="ARBA00022617"/>
    </source>
</evidence>
<evidence type="ECO:0000256" key="15">
    <source>
        <dbReference type="PIRNR" id="PIRNR004638"/>
    </source>
</evidence>
<evidence type="ECO:0000256" key="4">
    <source>
        <dbReference type="ARBA" id="ARBA00017504"/>
    </source>
</evidence>
<feature type="transmembrane region" description="Helical" evidence="14">
    <location>
        <begin position="15"/>
        <end position="37"/>
    </location>
</feature>
<feature type="binding site" description="axial binding residue" evidence="14">
    <location>
        <position position="94"/>
    </location>
    <ligand>
        <name>heme</name>
        <dbReference type="ChEBI" id="CHEBI:30413"/>
    </ligand>
    <ligandPart>
        <name>Fe</name>
        <dbReference type="ChEBI" id="CHEBI:18248"/>
    </ligandPart>
</feature>
<dbReference type="NCBIfam" id="TIGR00701">
    <property type="entry name" value="protoporphyrinogen oxidase HemJ"/>
    <property type="match status" value="1"/>
</dbReference>
<evidence type="ECO:0000256" key="12">
    <source>
        <dbReference type="ARBA" id="ARBA00023136"/>
    </source>
</evidence>
<reference evidence="16 17" key="1">
    <citation type="submission" date="2018-09" db="EMBL/GenBank/DDBJ databases">
        <title>Roseovarius spongiae sp. nov., isolated from a marine sponge.</title>
        <authorList>
            <person name="Zhuang L."/>
            <person name="Luo L."/>
        </authorList>
    </citation>
    <scope>NUCLEOTIDE SEQUENCE [LARGE SCALE GENOMIC DNA]</scope>
    <source>
        <strain evidence="16 17">HN-E21</strain>
    </source>
</reference>
<comment type="catalytic activity">
    <reaction evidence="13 14 15">
        <text>protoporphyrinogen IX + 3 A = protoporphyrin IX + 3 AH2</text>
        <dbReference type="Rhea" id="RHEA:62000"/>
        <dbReference type="ChEBI" id="CHEBI:13193"/>
        <dbReference type="ChEBI" id="CHEBI:17499"/>
        <dbReference type="ChEBI" id="CHEBI:57306"/>
        <dbReference type="ChEBI" id="CHEBI:57307"/>
    </reaction>
</comment>
<accession>A0A3A8ARD5</accession>
<keyword evidence="12 14" id="KW-0472">Membrane</keyword>
<evidence type="ECO:0000256" key="7">
    <source>
        <dbReference type="ARBA" id="ARBA00022692"/>
    </source>
</evidence>
<dbReference type="EC" id="1.3.99.-" evidence="14 15"/>
<dbReference type="GO" id="GO:0046872">
    <property type="term" value="F:metal ion binding"/>
    <property type="evidence" value="ECO:0007669"/>
    <property type="project" value="UniProtKB-UniRule"/>
</dbReference>
<dbReference type="OrthoDB" id="9800824at2"/>
<dbReference type="PANTHER" id="PTHR40255">
    <property type="entry name" value="UPF0093 MEMBRANE PROTEIN SLR1790"/>
    <property type="match status" value="1"/>
</dbReference>
<dbReference type="GO" id="GO:0006782">
    <property type="term" value="P:protoporphyrinogen IX biosynthetic process"/>
    <property type="evidence" value="ECO:0007669"/>
    <property type="project" value="UniProtKB-UniRule"/>
</dbReference>
<dbReference type="RefSeq" id="WP_121167970.1">
    <property type="nucleotide sequence ID" value="NZ_RAPE01000004.1"/>
</dbReference>
<organism evidence="16 17">
    <name type="scientific">Roseovarius spongiae</name>
    <dbReference type="NCBI Taxonomy" id="2320272"/>
    <lineage>
        <taxon>Bacteria</taxon>
        <taxon>Pseudomonadati</taxon>
        <taxon>Pseudomonadota</taxon>
        <taxon>Alphaproteobacteria</taxon>
        <taxon>Rhodobacterales</taxon>
        <taxon>Roseobacteraceae</taxon>
        <taxon>Roseovarius</taxon>
    </lineage>
</organism>
<dbReference type="PIRSF" id="PIRSF004638">
    <property type="entry name" value="UCP004638"/>
    <property type="match status" value="1"/>
</dbReference>
<keyword evidence="6 14" id="KW-0349">Heme</keyword>
<evidence type="ECO:0000256" key="14">
    <source>
        <dbReference type="HAMAP-Rule" id="MF_02239"/>
    </source>
</evidence>
<dbReference type="GO" id="GO:0070818">
    <property type="term" value="F:protoporphyrinogen oxidase activity"/>
    <property type="evidence" value="ECO:0007669"/>
    <property type="project" value="UniProtKB-UniRule"/>
</dbReference>
<evidence type="ECO:0000256" key="11">
    <source>
        <dbReference type="ARBA" id="ARBA00023004"/>
    </source>
</evidence>
<comment type="similarity">
    <text evidence="3 14 15">Belongs to the HemJ family.</text>
</comment>
<gene>
    <name evidence="16" type="primary">hemJ</name>
    <name evidence="16" type="ORF">D6850_13805</name>
</gene>
<comment type="subunit">
    <text evidence="14">Homodimer.</text>
</comment>
<keyword evidence="9 14" id="KW-1133">Transmembrane helix</keyword>
<dbReference type="HAMAP" id="MF_02239">
    <property type="entry name" value="HemJ"/>
    <property type="match status" value="1"/>
</dbReference>
<dbReference type="PANTHER" id="PTHR40255:SF1">
    <property type="entry name" value="PROTOPORPHYRINOGEN IX OXIDASE"/>
    <property type="match status" value="1"/>
</dbReference>
<proteinExistence type="inferred from homology"/>
<evidence type="ECO:0000256" key="1">
    <source>
        <dbReference type="ARBA" id="ARBA00004651"/>
    </source>
</evidence>
<sequence length="149" mass="17079">MTGILISTYPWVKALHIMAVISWMAGLFYLPRLFVYHAEQSEPEDSRDVVFQEMERKLLNVIMTPSMIATWALGLALVAVPGVVDWSDTWPWTKAAGVLAMTWFHFWLAARRRDFATGVRSVSGRRYRLMNEAPTVLMVVIVFSVVLRF</sequence>
<comment type="function">
    <text evidence="14 15">Catalyzes the oxidation of protoporphyrinogen IX to protoporphyrin IX.</text>
</comment>
<feature type="transmembrane region" description="Helical" evidence="14">
    <location>
        <begin position="129"/>
        <end position="147"/>
    </location>
</feature>
<evidence type="ECO:0000256" key="2">
    <source>
        <dbReference type="ARBA" id="ARBA00005073"/>
    </source>
</evidence>
<comment type="cofactor">
    <cofactor evidence="14 15">
        <name>heme b</name>
        <dbReference type="ChEBI" id="CHEBI:60344"/>
    </cofactor>
    <text evidence="14 15">Binds 1 heme b (iron(II)-protoporphyrin IX) group per subunit.</text>
</comment>
<dbReference type="AlphaFoldDB" id="A0A3A8ARD5"/>
<evidence type="ECO:0000313" key="17">
    <source>
        <dbReference type="Proteomes" id="UP000281128"/>
    </source>
</evidence>
<feature type="transmembrane region" description="Helical" evidence="14">
    <location>
        <begin position="58"/>
        <end position="84"/>
    </location>
</feature>
<keyword evidence="10 14" id="KW-0560">Oxidoreductase</keyword>
<dbReference type="EMBL" id="RAPE01000004">
    <property type="protein sequence ID" value="RKF13375.1"/>
    <property type="molecule type" value="Genomic_DNA"/>
</dbReference>
<evidence type="ECO:0000313" key="16">
    <source>
        <dbReference type="EMBL" id="RKF13375.1"/>
    </source>
</evidence>